<reference evidence="2" key="1">
    <citation type="journal article" date="2015" name="Nature">
        <title>Complex archaea that bridge the gap between prokaryotes and eukaryotes.</title>
        <authorList>
            <person name="Spang A."/>
            <person name="Saw J.H."/>
            <person name="Jorgensen S.L."/>
            <person name="Zaremba-Niedzwiedzka K."/>
            <person name="Martijn J."/>
            <person name="Lind A.E."/>
            <person name="van Eijk R."/>
            <person name="Schleper C."/>
            <person name="Guy L."/>
            <person name="Ettema T.J."/>
        </authorList>
    </citation>
    <scope>NUCLEOTIDE SEQUENCE</scope>
</reference>
<gene>
    <name evidence="2" type="ORF">LCGC14_3121390</name>
</gene>
<feature type="domain" description="Nitroreductase" evidence="1">
    <location>
        <begin position="7"/>
        <end position="178"/>
    </location>
</feature>
<dbReference type="EMBL" id="LAZR01067836">
    <property type="protein sequence ID" value="KKK50800.1"/>
    <property type="molecule type" value="Genomic_DNA"/>
</dbReference>
<dbReference type="GO" id="GO:0016491">
    <property type="term" value="F:oxidoreductase activity"/>
    <property type="evidence" value="ECO:0007669"/>
    <property type="project" value="InterPro"/>
</dbReference>
<dbReference type="Pfam" id="PF00881">
    <property type="entry name" value="Nitroreductase"/>
    <property type="match status" value="1"/>
</dbReference>
<protein>
    <recommendedName>
        <fullName evidence="1">Nitroreductase domain-containing protein</fullName>
    </recommendedName>
</protein>
<accession>A0A0F8WR14</accession>
<sequence length="200" mass="22324">MRALDAIATRRSVRRFAPREVPRDLVPKLIAAACAAPAPHHDRPWRFAEVRPETRPRLIEAMAAAWRADLESDRRPRQTLDKPLARSRRQLTEAPLLLLACLELGSARDWPDERRRAAERDMYVQSLGAALQNLLLAAHAYGLGGYLKGAPLFCRSAVAEALDLPPGWQPAFLALLGYPAEKSEPAPRPAVRADDFLIER</sequence>
<dbReference type="PANTHER" id="PTHR23026:SF123">
    <property type="entry name" value="NAD(P)H NITROREDUCTASE RV3131-RELATED"/>
    <property type="match status" value="1"/>
</dbReference>
<dbReference type="InterPro" id="IPR029479">
    <property type="entry name" value="Nitroreductase"/>
</dbReference>
<evidence type="ECO:0000313" key="2">
    <source>
        <dbReference type="EMBL" id="KKK50800.1"/>
    </source>
</evidence>
<comment type="caution">
    <text evidence="2">The sequence shown here is derived from an EMBL/GenBank/DDBJ whole genome shotgun (WGS) entry which is preliminary data.</text>
</comment>
<dbReference type="Gene3D" id="3.40.109.10">
    <property type="entry name" value="NADH Oxidase"/>
    <property type="match status" value="1"/>
</dbReference>
<dbReference type="PANTHER" id="PTHR23026">
    <property type="entry name" value="NADPH NITROREDUCTASE"/>
    <property type="match status" value="1"/>
</dbReference>
<dbReference type="InterPro" id="IPR000415">
    <property type="entry name" value="Nitroreductase-like"/>
</dbReference>
<proteinExistence type="predicted"/>
<dbReference type="AlphaFoldDB" id="A0A0F8WR14"/>
<dbReference type="InterPro" id="IPR050627">
    <property type="entry name" value="Nitroreductase/BluB"/>
</dbReference>
<organism evidence="2">
    <name type="scientific">marine sediment metagenome</name>
    <dbReference type="NCBI Taxonomy" id="412755"/>
    <lineage>
        <taxon>unclassified sequences</taxon>
        <taxon>metagenomes</taxon>
        <taxon>ecological metagenomes</taxon>
    </lineage>
</organism>
<evidence type="ECO:0000259" key="1">
    <source>
        <dbReference type="Pfam" id="PF00881"/>
    </source>
</evidence>
<dbReference type="SUPFAM" id="SSF55469">
    <property type="entry name" value="FMN-dependent nitroreductase-like"/>
    <property type="match status" value="1"/>
</dbReference>
<name>A0A0F8WR14_9ZZZZ</name>